<dbReference type="Proteomes" id="UP000499080">
    <property type="component" value="Unassembled WGS sequence"/>
</dbReference>
<gene>
    <name evidence="1" type="ORF">AVEN_162097_1</name>
</gene>
<comment type="caution">
    <text evidence="1">The sequence shown here is derived from an EMBL/GenBank/DDBJ whole genome shotgun (WGS) entry which is preliminary data.</text>
</comment>
<proteinExistence type="predicted"/>
<evidence type="ECO:0000313" key="2">
    <source>
        <dbReference type="Proteomes" id="UP000499080"/>
    </source>
</evidence>
<protein>
    <submittedName>
        <fullName evidence="1">Uncharacterized protein</fullName>
    </submittedName>
</protein>
<dbReference type="AlphaFoldDB" id="A0A4Y2LIH0"/>
<organism evidence="1 2">
    <name type="scientific">Araneus ventricosus</name>
    <name type="common">Orbweaver spider</name>
    <name type="synonym">Epeira ventricosa</name>
    <dbReference type="NCBI Taxonomy" id="182803"/>
    <lineage>
        <taxon>Eukaryota</taxon>
        <taxon>Metazoa</taxon>
        <taxon>Ecdysozoa</taxon>
        <taxon>Arthropoda</taxon>
        <taxon>Chelicerata</taxon>
        <taxon>Arachnida</taxon>
        <taxon>Araneae</taxon>
        <taxon>Araneomorphae</taxon>
        <taxon>Entelegynae</taxon>
        <taxon>Araneoidea</taxon>
        <taxon>Araneidae</taxon>
        <taxon>Araneus</taxon>
    </lineage>
</organism>
<dbReference type="EMBL" id="BGPR01005892">
    <property type="protein sequence ID" value="GBN14354.1"/>
    <property type="molecule type" value="Genomic_DNA"/>
</dbReference>
<sequence>MLTLNTHFYITPIILREATIRSRSEKSRDRYKLGTILRNQHELSETNKKMASCPDEARILCLLLPAFFTLQLPTFYWKAQITEENGDSIRNVFSLVVKSKQSCF</sequence>
<accession>A0A4Y2LIH0</accession>
<evidence type="ECO:0000313" key="1">
    <source>
        <dbReference type="EMBL" id="GBN14354.1"/>
    </source>
</evidence>
<keyword evidence="2" id="KW-1185">Reference proteome</keyword>
<name>A0A4Y2LIH0_ARAVE</name>
<reference evidence="1 2" key="1">
    <citation type="journal article" date="2019" name="Sci. Rep.">
        <title>Orb-weaving spider Araneus ventricosus genome elucidates the spidroin gene catalogue.</title>
        <authorList>
            <person name="Kono N."/>
            <person name="Nakamura H."/>
            <person name="Ohtoshi R."/>
            <person name="Moran D.A.P."/>
            <person name="Shinohara A."/>
            <person name="Yoshida Y."/>
            <person name="Fujiwara M."/>
            <person name="Mori M."/>
            <person name="Tomita M."/>
            <person name="Arakawa K."/>
        </authorList>
    </citation>
    <scope>NUCLEOTIDE SEQUENCE [LARGE SCALE GENOMIC DNA]</scope>
</reference>